<protein>
    <submittedName>
        <fullName evidence="7">LigB family dioxygenase</fullName>
    </submittedName>
</protein>
<dbReference type="GO" id="GO:0008198">
    <property type="term" value="F:ferrous iron binding"/>
    <property type="evidence" value="ECO:0007669"/>
    <property type="project" value="InterPro"/>
</dbReference>
<comment type="cofactor">
    <cofactor evidence="1">
        <name>Zn(2+)</name>
        <dbReference type="ChEBI" id="CHEBI:29105"/>
    </cofactor>
</comment>
<evidence type="ECO:0000313" key="7">
    <source>
        <dbReference type="EMBL" id="EKT60056.1"/>
    </source>
</evidence>
<evidence type="ECO:0000259" key="6">
    <source>
        <dbReference type="Pfam" id="PF02900"/>
    </source>
</evidence>
<organism evidence="7 8">
    <name type="scientific">Providencia sneebia DSM 19967</name>
    <dbReference type="NCBI Taxonomy" id="1141660"/>
    <lineage>
        <taxon>Bacteria</taxon>
        <taxon>Pseudomonadati</taxon>
        <taxon>Pseudomonadota</taxon>
        <taxon>Gammaproteobacteria</taxon>
        <taxon>Enterobacterales</taxon>
        <taxon>Morganellaceae</taxon>
        <taxon>Providencia</taxon>
    </lineage>
</organism>
<dbReference type="InterPro" id="IPR014436">
    <property type="entry name" value="Extradiol_dOase_DODA"/>
</dbReference>
<keyword evidence="4" id="KW-0862">Zinc</keyword>
<sequence>MLAKKLPALFIGHGSPMNAVSDNPYTQEWEVLGKSLPKPTLILMISAHWYTRGIAVTAMTQPKTIHDFGGFPEALYQVEYPAAGSPELAQKVADLLAPEHVHLDKSEWGLDHGTWEILVRMYPDADIPVVQLSIDGTKPPAWHLEIGRKLATLREQGVMIMGSGNVVHNLREMNWKNDQVEAYSWASSFEKFVYDNLSSQEVPHPLTQALDREDGKRSNPSPEHFLPLLYVLGTWDGKEVISAPTEGIVSGSLSMLSVQVG</sequence>
<keyword evidence="7" id="KW-0223">Dioxygenase</keyword>
<keyword evidence="5" id="KW-0560">Oxidoreductase</keyword>
<dbReference type="Proteomes" id="UP000010290">
    <property type="component" value="Chromosome"/>
</dbReference>
<dbReference type="PATRIC" id="fig|1141660.3.peg.904"/>
<dbReference type="SUPFAM" id="SSF53213">
    <property type="entry name" value="LigB-like"/>
    <property type="match status" value="1"/>
</dbReference>
<dbReference type="GO" id="GO:0016702">
    <property type="term" value="F:oxidoreductase activity, acting on single donors with incorporation of molecular oxygen, incorporation of two atoms of oxygen"/>
    <property type="evidence" value="ECO:0007669"/>
    <property type="project" value="UniProtKB-ARBA"/>
</dbReference>
<dbReference type="InterPro" id="IPR004183">
    <property type="entry name" value="Xdiol_dOase_suB"/>
</dbReference>
<dbReference type="PANTHER" id="PTHR30096:SF0">
    <property type="entry name" value="4,5-DOPA DIOXYGENASE EXTRADIOL-LIKE PROTEIN"/>
    <property type="match status" value="1"/>
</dbReference>
<dbReference type="NCBIfam" id="NF007914">
    <property type="entry name" value="PRK10628.1"/>
    <property type="match status" value="1"/>
</dbReference>
<dbReference type="EMBL" id="AKKN01000005">
    <property type="protein sequence ID" value="EKT60056.1"/>
    <property type="molecule type" value="Genomic_DNA"/>
</dbReference>
<evidence type="ECO:0000256" key="4">
    <source>
        <dbReference type="ARBA" id="ARBA00022833"/>
    </source>
</evidence>
<dbReference type="GO" id="GO:0008270">
    <property type="term" value="F:zinc ion binding"/>
    <property type="evidence" value="ECO:0007669"/>
    <property type="project" value="InterPro"/>
</dbReference>
<evidence type="ECO:0000256" key="5">
    <source>
        <dbReference type="ARBA" id="ARBA00023002"/>
    </source>
</evidence>
<dbReference type="RefSeq" id="WP_008914763.1">
    <property type="nucleotide sequence ID" value="NZ_CM001773.1"/>
</dbReference>
<comment type="caution">
    <text evidence="7">The sequence shown here is derived from an EMBL/GenBank/DDBJ whole genome shotgun (WGS) entry which is preliminary data.</text>
</comment>
<dbReference type="CDD" id="cd07363">
    <property type="entry name" value="45_DOPA_Dioxygenase"/>
    <property type="match status" value="1"/>
</dbReference>
<proteinExistence type="inferred from homology"/>
<comment type="similarity">
    <text evidence="2">Belongs to the DODA-type extradiol aromatic ring-opening dioxygenase family.</text>
</comment>
<keyword evidence="8" id="KW-1185">Reference proteome</keyword>
<dbReference type="PIRSF" id="PIRSF006157">
    <property type="entry name" value="Doxgns_DODA"/>
    <property type="match status" value="1"/>
</dbReference>
<dbReference type="HOGENOM" id="CLU_046582_2_0_6"/>
<name>K8WJC0_9GAMM</name>
<dbReference type="Pfam" id="PF02900">
    <property type="entry name" value="LigB"/>
    <property type="match status" value="1"/>
</dbReference>
<reference evidence="7 8" key="1">
    <citation type="journal article" date="2012" name="BMC Genomics">
        <title>Comparative genomics of bacteria in the genus Providencia isolated from wild Drosophila melanogaster.</title>
        <authorList>
            <person name="Galac M.R."/>
            <person name="Lazzaro B.P."/>
        </authorList>
    </citation>
    <scope>NUCLEOTIDE SEQUENCE [LARGE SCALE GENOMIC DNA]</scope>
    <source>
        <strain evidence="7 8">DSM 19967</strain>
    </source>
</reference>
<evidence type="ECO:0000256" key="2">
    <source>
        <dbReference type="ARBA" id="ARBA00007581"/>
    </source>
</evidence>
<dbReference type="PANTHER" id="PTHR30096">
    <property type="entry name" value="4,5-DOPA DIOXYGENASE EXTRADIOL-LIKE PROTEIN"/>
    <property type="match status" value="1"/>
</dbReference>
<dbReference type="AlphaFoldDB" id="K8WJC0"/>
<accession>K8WJC0</accession>
<evidence type="ECO:0000256" key="1">
    <source>
        <dbReference type="ARBA" id="ARBA00001947"/>
    </source>
</evidence>
<evidence type="ECO:0000256" key="3">
    <source>
        <dbReference type="ARBA" id="ARBA00022723"/>
    </source>
</evidence>
<feature type="domain" description="Extradiol ring-cleavage dioxygenase class III enzyme subunit B" evidence="6">
    <location>
        <begin position="38"/>
        <end position="241"/>
    </location>
</feature>
<dbReference type="OrthoDB" id="9790889at2"/>
<keyword evidence="3" id="KW-0479">Metal-binding</keyword>
<gene>
    <name evidence="7" type="ORF">OO7_04459</name>
</gene>
<dbReference type="Gene3D" id="3.40.830.10">
    <property type="entry name" value="LigB-like"/>
    <property type="match status" value="1"/>
</dbReference>
<evidence type="ECO:0000313" key="8">
    <source>
        <dbReference type="Proteomes" id="UP000010290"/>
    </source>
</evidence>